<feature type="domain" description="Dinitrogenase iron-molybdenum cofactor biosynthesis" evidence="1">
    <location>
        <begin position="13"/>
        <end position="102"/>
    </location>
</feature>
<protein>
    <recommendedName>
        <fullName evidence="1">Dinitrogenase iron-molybdenum cofactor biosynthesis domain-containing protein</fullName>
    </recommendedName>
</protein>
<dbReference type="CDD" id="cd00851">
    <property type="entry name" value="MTH1175"/>
    <property type="match status" value="1"/>
</dbReference>
<dbReference type="InterPro" id="IPR036105">
    <property type="entry name" value="DiNase_FeMo-co_biosyn_sf"/>
</dbReference>
<proteinExistence type="predicted"/>
<dbReference type="InterPro" id="IPR003731">
    <property type="entry name" value="Di-Nase_FeMo-co_biosynth"/>
</dbReference>
<dbReference type="Gene3D" id="3.30.420.130">
    <property type="entry name" value="Dinitrogenase iron-molybdenum cofactor biosynthesis domain"/>
    <property type="match status" value="1"/>
</dbReference>
<dbReference type="Proteomes" id="UP000503820">
    <property type="component" value="Unassembled WGS sequence"/>
</dbReference>
<dbReference type="InterPro" id="IPR033913">
    <property type="entry name" value="MTH1175_dom"/>
</dbReference>
<evidence type="ECO:0000259" key="1">
    <source>
        <dbReference type="Pfam" id="PF02579"/>
    </source>
</evidence>
<evidence type="ECO:0000313" key="3">
    <source>
        <dbReference type="Proteomes" id="UP000503820"/>
    </source>
</evidence>
<dbReference type="PANTHER" id="PTHR42983">
    <property type="entry name" value="DINITROGENASE IRON-MOLYBDENUM COFACTOR PROTEIN-RELATED"/>
    <property type="match status" value="1"/>
</dbReference>
<keyword evidence="3" id="KW-1185">Reference proteome</keyword>
<gene>
    <name evidence="2" type="ORF">DSM19430T_08070</name>
</gene>
<accession>A0A7J0BQX8</accession>
<name>A0A7J0BQX8_9BACT</name>
<organism evidence="2 3">
    <name type="scientific">Desulfovibrio psychrotolerans</name>
    <dbReference type="NCBI Taxonomy" id="415242"/>
    <lineage>
        <taxon>Bacteria</taxon>
        <taxon>Pseudomonadati</taxon>
        <taxon>Thermodesulfobacteriota</taxon>
        <taxon>Desulfovibrionia</taxon>
        <taxon>Desulfovibrionales</taxon>
        <taxon>Desulfovibrionaceae</taxon>
        <taxon>Desulfovibrio</taxon>
    </lineage>
</organism>
<dbReference type="SUPFAM" id="SSF53146">
    <property type="entry name" value="Nitrogenase accessory factor-like"/>
    <property type="match status" value="1"/>
</dbReference>
<sequence>MKIAISAQGSSLQSPLDPRFGRAAGFVIMDGQTGAHEYRDNAQNLNLPQGAGIQAAMHVKDAGVEAVITGHVGPKAFAALSKGNITVYYTELPTVEAAYAAFTRGELIPAQDADKQGHW</sequence>
<dbReference type="PANTHER" id="PTHR42983:SF1">
    <property type="entry name" value="IRON-MOLYBDENUM PROTEIN"/>
    <property type="match status" value="1"/>
</dbReference>
<dbReference type="EMBL" id="BLVP01000002">
    <property type="protein sequence ID" value="GFM36123.1"/>
    <property type="molecule type" value="Genomic_DNA"/>
</dbReference>
<comment type="caution">
    <text evidence="2">The sequence shown here is derived from an EMBL/GenBank/DDBJ whole genome shotgun (WGS) entry which is preliminary data.</text>
</comment>
<reference evidence="2 3" key="1">
    <citation type="submission" date="2020-05" db="EMBL/GenBank/DDBJ databases">
        <title>Draft genome sequence of Desulfovibrio psychrotolerans JS1T.</title>
        <authorList>
            <person name="Ueno A."/>
            <person name="Tamazawa S."/>
            <person name="Tamamura S."/>
            <person name="Murakami T."/>
            <person name="Kiyama T."/>
            <person name="Inomata H."/>
            <person name="Amano Y."/>
            <person name="Miyakawa K."/>
            <person name="Tamaki H."/>
            <person name="Naganuma T."/>
            <person name="Kaneko K."/>
        </authorList>
    </citation>
    <scope>NUCLEOTIDE SEQUENCE [LARGE SCALE GENOMIC DNA]</scope>
    <source>
        <strain evidence="2 3">JS1</strain>
    </source>
</reference>
<evidence type="ECO:0000313" key="2">
    <source>
        <dbReference type="EMBL" id="GFM36123.1"/>
    </source>
</evidence>
<dbReference type="Pfam" id="PF02579">
    <property type="entry name" value="Nitro_FeMo-Co"/>
    <property type="match status" value="1"/>
</dbReference>
<dbReference type="AlphaFoldDB" id="A0A7J0BQX8"/>
<dbReference type="RefSeq" id="WP_174408802.1">
    <property type="nucleotide sequence ID" value="NZ_BLVP01000002.1"/>
</dbReference>